<organism evidence="3 4">
    <name type="scientific">Prorocentrum cordatum</name>
    <dbReference type="NCBI Taxonomy" id="2364126"/>
    <lineage>
        <taxon>Eukaryota</taxon>
        <taxon>Sar</taxon>
        <taxon>Alveolata</taxon>
        <taxon>Dinophyceae</taxon>
        <taxon>Prorocentrales</taxon>
        <taxon>Prorocentraceae</taxon>
        <taxon>Prorocentrum</taxon>
    </lineage>
</organism>
<feature type="non-terminal residue" evidence="3">
    <location>
        <position position="1"/>
    </location>
</feature>
<evidence type="ECO:0000313" key="4">
    <source>
        <dbReference type="Proteomes" id="UP001189429"/>
    </source>
</evidence>
<feature type="transmembrane region" description="Helical" evidence="2">
    <location>
        <begin position="87"/>
        <end position="103"/>
    </location>
</feature>
<dbReference type="EMBL" id="CAUYUJ010019600">
    <property type="protein sequence ID" value="CAK0892340.1"/>
    <property type="molecule type" value="Genomic_DNA"/>
</dbReference>
<sequence>AARKSREQALKKSAGGRWEEPSDVGDPWAQNAKGKWSLPKPRLPHKAPRQLLTRRFDRLETATRASTDQEPPWANLETKLQTKLESPISRAGALVIIVVFVIVP</sequence>
<protein>
    <submittedName>
        <fullName evidence="3">Uncharacterized protein</fullName>
    </submittedName>
</protein>
<evidence type="ECO:0000256" key="1">
    <source>
        <dbReference type="SAM" id="MobiDB-lite"/>
    </source>
</evidence>
<keyword evidence="4" id="KW-1185">Reference proteome</keyword>
<reference evidence="3" key="1">
    <citation type="submission" date="2023-10" db="EMBL/GenBank/DDBJ databases">
        <authorList>
            <person name="Chen Y."/>
            <person name="Shah S."/>
            <person name="Dougan E. K."/>
            <person name="Thang M."/>
            <person name="Chan C."/>
        </authorList>
    </citation>
    <scope>NUCLEOTIDE SEQUENCE [LARGE SCALE GENOMIC DNA]</scope>
</reference>
<name>A0ABN9WZF5_9DINO</name>
<gene>
    <name evidence="3" type="ORF">PCOR1329_LOCUS72032</name>
</gene>
<keyword evidence="2" id="KW-0812">Transmembrane</keyword>
<evidence type="ECO:0000256" key="2">
    <source>
        <dbReference type="SAM" id="Phobius"/>
    </source>
</evidence>
<proteinExistence type="predicted"/>
<comment type="caution">
    <text evidence="3">The sequence shown here is derived from an EMBL/GenBank/DDBJ whole genome shotgun (WGS) entry which is preliminary data.</text>
</comment>
<dbReference type="Proteomes" id="UP001189429">
    <property type="component" value="Unassembled WGS sequence"/>
</dbReference>
<keyword evidence="2" id="KW-1133">Transmembrane helix</keyword>
<keyword evidence="2" id="KW-0472">Membrane</keyword>
<feature type="compositionally biased region" description="Basic and acidic residues" evidence="1">
    <location>
        <begin position="1"/>
        <end position="10"/>
    </location>
</feature>
<feature type="region of interest" description="Disordered" evidence="1">
    <location>
        <begin position="1"/>
        <end position="52"/>
    </location>
</feature>
<accession>A0ABN9WZF5</accession>
<evidence type="ECO:0000313" key="3">
    <source>
        <dbReference type="EMBL" id="CAK0892340.1"/>
    </source>
</evidence>